<organism evidence="1 2">
    <name type="scientific">Romanomermis culicivorax</name>
    <name type="common">Nematode worm</name>
    <dbReference type="NCBI Taxonomy" id="13658"/>
    <lineage>
        <taxon>Eukaryota</taxon>
        <taxon>Metazoa</taxon>
        <taxon>Ecdysozoa</taxon>
        <taxon>Nematoda</taxon>
        <taxon>Enoplea</taxon>
        <taxon>Dorylaimia</taxon>
        <taxon>Mermithida</taxon>
        <taxon>Mermithoidea</taxon>
        <taxon>Mermithidae</taxon>
        <taxon>Romanomermis</taxon>
    </lineage>
</organism>
<evidence type="ECO:0000313" key="1">
    <source>
        <dbReference type="Proteomes" id="UP000887565"/>
    </source>
</evidence>
<sequence length="61" mass="7352">MEKYLNQQSRTRDEFSCVCLHSDRRPDERKENLELFKIVGHMVTSRFVNHSANFKPFIRIP</sequence>
<protein>
    <submittedName>
        <fullName evidence="2">Uncharacterized protein</fullName>
    </submittedName>
</protein>
<dbReference type="AlphaFoldDB" id="A0A915KFD3"/>
<proteinExistence type="predicted"/>
<reference evidence="2" key="1">
    <citation type="submission" date="2022-11" db="UniProtKB">
        <authorList>
            <consortium name="WormBaseParasite"/>
        </authorList>
    </citation>
    <scope>IDENTIFICATION</scope>
</reference>
<accession>A0A915KFD3</accession>
<name>A0A915KFD3_ROMCU</name>
<dbReference type="WBParaSite" id="nRc.2.0.1.t36716-RA">
    <property type="protein sequence ID" value="nRc.2.0.1.t36716-RA"/>
    <property type="gene ID" value="nRc.2.0.1.g36716"/>
</dbReference>
<keyword evidence="1" id="KW-1185">Reference proteome</keyword>
<evidence type="ECO:0000313" key="2">
    <source>
        <dbReference type="WBParaSite" id="nRc.2.0.1.t36716-RA"/>
    </source>
</evidence>
<dbReference type="Proteomes" id="UP000887565">
    <property type="component" value="Unplaced"/>
</dbReference>